<feature type="transmembrane region" description="Helical" evidence="8">
    <location>
        <begin position="87"/>
        <end position="108"/>
    </location>
</feature>
<dbReference type="GO" id="GO:0003723">
    <property type="term" value="F:RNA binding"/>
    <property type="evidence" value="ECO:0007669"/>
    <property type="project" value="TreeGrafter"/>
</dbReference>
<comment type="similarity">
    <text evidence="3">Belongs to the RNase PH family.</text>
</comment>
<comment type="caution">
    <text evidence="11">The sequence shown here is derived from an EMBL/GenBank/DDBJ whole genome shotgun (WGS) entry which is preliminary data.</text>
</comment>
<feature type="transmembrane region" description="Helical" evidence="8">
    <location>
        <begin position="231"/>
        <end position="253"/>
    </location>
</feature>
<dbReference type="GO" id="GO:0016075">
    <property type="term" value="P:rRNA catabolic process"/>
    <property type="evidence" value="ECO:0007669"/>
    <property type="project" value="TreeGrafter"/>
</dbReference>
<keyword evidence="8" id="KW-1133">Transmembrane helix</keyword>
<evidence type="ECO:0000256" key="6">
    <source>
        <dbReference type="ARBA" id="ARBA00063066"/>
    </source>
</evidence>
<evidence type="ECO:0000259" key="9">
    <source>
        <dbReference type="Pfam" id="PF01138"/>
    </source>
</evidence>
<proteinExistence type="inferred from homology"/>
<dbReference type="Pfam" id="PF01138">
    <property type="entry name" value="RNase_PH"/>
    <property type="match status" value="1"/>
</dbReference>
<name>A0A8H2WU83_9AGAM</name>
<protein>
    <recommendedName>
        <fullName evidence="7">Ribosomal RNA-processing protein 41</fullName>
    </recommendedName>
</protein>
<dbReference type="InterPro" id="IPR020568">
    <property type="entry name" value="Ribosomal_Su5_D2-typ_SF"/>
</dbReference>
<dbReference type="AlphaFoldDB" id="A0A8H2WU83"/>
<evidence type="ECO:0000256" key="1">
    <source>
        <dbReference type="ARBA" id="ARBA00004496"/>
    </source>
</evidence>
<dbReference type="CDD" id="cd11370">
    <property type="entry name" value="RNase_PH_RRP41"/>
    <property type="match status" value="1"/>
</dbReference>
<evidence type="ECO:0000256" key="7">
    <source>
        <dbReference type="ARBA" id="ARBA00077929"/>
    </source>
</evidence>
<organism evidence="11 12">
    <name type="scientific">Rhizoctonia solani</name>
    <dbReference type="NCBI Taxonomy" id="456999"/>
    <lineage>
        <taxon>Eukaryota</taxon>
        <taxon>Fungi</taxon>
        <taxon>Dikarya</taxon>
        <taxon>Basidiomycota</taxon>
        <taxon>Agaricomycotina</taxon>
        <taxon>Agaricomycetes</taxon>
        <taxon>Cantharellales</taxon>
        <taxon>Ceratobasidiaceae</taxon>
        <taxon>Rhizoctonia</taxon>
    </lineage>
</organism>
<dbReference type="SUPFAM" id="SSF54211">
    <property type="entry name" value="Ribosomal protein S5 domain 2-like"/>
    <property type="match status" value="1"/>
</dbReference>
<dbReference type="PANTHER" id="PTHR11953">
    <property type="entry name" value="EXOSOME COMPLEX COMPONENT"/>
    <property type="match status" value="1"/>
</dbReference>
<keyword evidence="4" id="KW-0963">Cytoplasm</keyword>
<dbReference type="GO" id="GO:0000177">
    <property type="term" value="C:cytoplasmic exosome (RNase complex)"/>
    <property type="evidence" value="ECO:0007669"/>
    <property type="project" value="TreeGrafter"/>
</dbReference>
<accession>A0A8H2WU83</accession>
<evidence type="ECO:0000313" key="12">
    <source>
        <dbReference type="Proteomes" id="UP000663843"/>
    </source>
</evidence>
<keyword evidence="5" id="KW-0271">Exosome</keyword>
<evidence type="ECO:0000259" key="10">
    <source>
        <dbReference type="Pfam" id="PF03725"/>
    </source>
</evidence>
<comment type="subunit">
    <text evidence="6">Component of the RNA exosome complex. Specifically part of the catalytically inactive RNA exosome core complex (Exo-9) which may associate with the catalytic subunits RRP6 and DIS3 in cytoplasmic- and nuclear-specific RNA exosome complex forms. Exo-9 is formed by a hexameric base ring of RNase PH domain-containing subunits and a cap ring consisting of CSL4, RRP4 and RRP40.</text>
</comment>
<reference evidence="11" key="1">
    <citation type="submission" date="2021-01" db="EMBL/GenBank/DDBJ databases">
        <authorList>
            <person name="Kaushik A."/>
        </authorList>
    </citation>
    <scope>NUCLEOTIDE SEQUENCE</scope>
    <source>
        <strain evidence="11">AG2-2IIIB</strain>
    </source>
</reference>
<feature type="domain" description="Exoribonuclease phosphorolytic" evidence="10">
    <location>
        <begin position="546"/>
        <end position="608"/>
    </location>
</feature>
<feature type="transmembrane region" description="Helical" evidence="8">
    <location>
        <begin position="129"/>
        <end position="149"/>
    </location>
</feature>
<evidence type="ECO:0000313" key="11">
    <source>
        <dbReference type="EMBL" id="CAE6406259.1"/>
    </source>
</evidence>
<feature type="transmembrane region" description="Helical" evidence="8">
    <location>
        <begin position="169"/>
        <end position="189"/>
    </location>
</feature>
<evidence type="ECO:0000256" key="3">
    <source>
        <dbReference type="ARBA" id="ARBA00006678"/>
    </source>
</evidence>
<dbReference type="GO" id="GO:0071051">
    <property type="term" value="P:poly(A)-dependent snoRNA 3'-end processing"/>
    <property type="evidence" value="ECO:0007669"/>
    <property type="project" value="TreeGrafter"/>
</dbReference>
<dbReference type="Gene3D" id="3.30.230.70">
    <property type="entry name" value="GHMP Kinase, N-terminal domain"/>
    <property type="match status" value="1"/>
</dbReference>
<feature type="transmembrane region" description="Helical" evidence="8">
    <location>
        <begin position="53"/>
        <end position="75"/>
    </location>
</feature>
<dbReference type="InterPro" id="IPR001247">
    <property type="entry name" value="ExoRNase_PH_dom1"/>
</dbReference>
<dbReference type="GO" id="GO:0034475">
    <property type="term" value="P:U4 snRNA 3'-end processing"/>
    <property type="evidence" value="ECO:0007669"/>
    <property type="project" value="TreeGrafter"/>
</dbReference>
<dbReference type="Proteomes" id="UP000663843">
    <property type="component" value="Unassembled WGS sequence"/>
</dbReference>
<sequence length="657" mass="71557">MALAAEPSAVMLNLSILAFLLGITTVTWCMTCSLQEHQIWSSKTWSNMPWSRLCLLLVLFTTWLNLLLTGVLLFGAPPRHTQMRCTLGTTACILLYCITKGLIYLCLVERVHAVWGDGRRRWHSPIYRFCLVLMIPLGAVVGLMLAQGVHYLHNGYCVIGIKHTASLVLLSYDIALNIFLTFLFVAPLVRSTIRSARLKAIAHKAMAATSIGLVITIVNGFVLYGLGGEELIWTCLGGCAVDLVINAVVMYWAMQSPARTKGSVHVSPLSLTNGARDQPRKDAGENAAVCGTRVKPTVCSFAMPTYEQQEDGLSNRTTVISAVSVPAIDVPQPIIRKPRHVDLYGSHPSGSRLSLSLSAKGVSRSENGEEADISLHELGLARTHDDSGTYELKSRVEIINDGGYRADGRKAQELRSITIELSPHPTADGSATVSHGLTTVNVCVFGPREAKNRSQTMHDKALINVEISEAAFSSSERRKRGRNDKRILEFAASIRATFEPVVQVSLYPRSEIDIFVQVLQQDGGVLQTAINAATLALIDAGIALTDYVCACTAACIDTTGLLDLTNTEESDLPNLTLAVLPRSKRVTLVTMETRLHVERFEQIFKLALLAGDVLHERMRAAARERTGKLVQSMTLGGIAPPVEGKEAAGDVEMYNPS</sequence>
<dbReference type="FunFam" id="3.30.230.70:FF:000004">
    <property type="entry name" value="Exosome complex component Rrp41"/>
    <property type="match status" value="1"/>
</dbReference>
<keyword evidence="8" id="KW-0812">Transmembrane</keyword>
<dbReference type="GO" id="GO:0005730">
    <property type="term" value="C:nucleolus"/>
    <property type="evidence" value="ECO:0007669"/>
    <property type="project" value="UniProtKB-SubCell"/>
</dbReference>
<feature type="transmembrane region" description="Helical" evidence="8">
    <location>
        <begin position="201"/>
        <end position="225"/>
    </location>
</feature>
<dbReference type="GO" id="GO:0071028">
    <property type="term" value="P:nuclear mRNA surveillance"/>
    <property type="evidence" value="ECO:0007669"/>
    <property type="project" value="TreeGrafter"/>
</dbReference>
<evidence type="ECO:0000256" key="4">
    <source>
        <dbReference type="ARBA" id="ARBA00022490"/>
    </source>
</evidence>
<dbReference type="InterPro" id="IPR036345">
    <property type="entry name" value="ExoRNase_PH_dom2_sf"/>
</dbReference>
<dbReference type="SUPFAM" id="SSF55666">
    <property type="entry name" value="Ribonuclease PH domain 2-like"/>
    <property type="match status" value="1"/>
</dbReference>
<keyword evidence="8" id="KW-0472">Membrane</keyword>
<dbReference type="PANTHER" id="PTHR11953:SF0">
    <property type="entry name" value="EXOSOME COMPLEX COMPONENT RRP41"/>
    <property type="match status" value="1"/>
</dbReference>
<dbReference type="GO" id="GO:0000176">
    <property type="term" value="C:nuclear exosome (RNase complex)"/>
    <property type="evidence" value="ECO:0007669"/>
    <property type="project" value="UniProtKB-ARBA"/>
</dbReference>
<dbReference type="EMBL" id="CAJMWT010001507">
    <property type="protein sequence ID" value="CAE6406259.1"/>
    <property type="molecule type" value="Genomic_DNA"/>
</dbReference>
<evidence type="ECO:0000256" key="8">
    <source>
        <dbReference type="SAM" id="Phobius"/>
    </source>
</evidence>
<comment type="subcellular location">
    <subcellularLocation>
        <location evidence="1">Cytoplasm</location>
    </subcellularLocation>
    <subcellularLocation>
        <location evidence="2">Nucleus</location>
        <location evidence="2">Nucleolus</location>
    </subcellularLocation>
</comment>
<dbReference type="Pfam" id="PF03725">
    <property type="entry name" value="RNase_PH_C"/>
    <property type="match status" value="1"/>
</dbReference>
<dbReference type="InterPro" id="IPR027408">
    <property type="entry name" value="PNPase/RNase_PH_dom_sf"/>
</dbReference>
<feature type="transmembrane region" description="Helical" evidence="8">
    <location>
        <begin position="12"/>
        <end position="32"/>
    </location>
</feature>
<gene>
    <name evidence="11" type="ORF">RDB_LOCUS39981</name>
</gene>
<evidence type="ECO:0000256" key="5">
    <source>
        <dbReference type="ARBA" id="ARBA00022835"/>
    </source>
</evidence>
<dbReference type="InterPro" id="IPR015847">
    <property type="entry name" value="ExoRNase_PH_dom2"/>
</dbReference>
<feature type="domain" description="Exoribonuclease phosphorolytic" evidence="9">
    <location>
        <begin position="413"/>
        <end position="542"/>
    </location>
</feature>
<evidence type="ECO:0000256" key="2">
    <source>
        <dbReference type="ARBA" id="ARBA00004604"/>
    </source>
</evidence>
<dbReference type="InterPro" id="IPR050080">
    <property type="entry name" value="RNase_PH"/>
</dbReference>